<organism evidence="2 3">
    <name type="scientific">[Anoxybacillus] calidus</name>
    <dbReference type="NCBI Taxonomy" id="575178"/>
    <lineage>
        <taxon>Bacteria</taxon>
        <taxon>Bacillati</taxon>
        <taxon>Bacillota</taxon>
        <taxon>Bacilli</taxon>
        <taxon>Bacillales</taxon>
        <taxon>Anoxybacillaceae</taxon>
        <taxon>Paranoxybacillus</taxon>
    </lineage>
</organism>
<comment type="caution">
    <text evidence="2">The sequence shown here is derived from an EMBL/GenBank/DDBJ whole genome shotgun (WGS) entry which is preliminary data.</text>
</comment>
<keyword evidence="3" id="KW-1185">Reference proteome</keyword>
<dbReference type="InterPro" id="IPR025078">
    <property type="entry name" value="DUF3931"/>
</dbReference>
<gene>
    <name evidence="2" type="ORF">HNQ85_000766</name>
</gene>
<dbReference type="RefSeq" id="WP_181536304.1">
    <property type="nucleotide sequence ID" value="NZ_JACDUU010000001.1"/>
</dbReference>
<accession>A0A7V9YYB0</accession>
<evidence type="ECO:0000256" key="1">
    <source>
        <dbReference type="SAM" id="MobiDB-lite"/>
    </source>
</evidence>
<feature type="region of interest" description="Disordered" evidence="1">
    <location>
        <begin position="1"/>
        <end position="20"/>
    </location>
</feature>
<sequence>MKNHDDKKIISIDGGKKQKESNQLTDMIHLQLGDDEVYLSSFVLSGEDHEGKRIILTWNTSIDDLINYTKILDVVVCEKVKEVLES</sequence>
<evidence type="ECO:0000313" key="2">
    <source>
        <dbReference type="EMBL" id="MBA2870508.1"/>
    </source>
</evidence>
<proteinExistence type="predicted"/>
<dbReference type="Pfam" id="PF13082">
    <property type="entry name" value="DUF3931"/>
    <property type="match status" value="1"/>
</dbReference>
<reference evidence="2 3" key="1">
    <citation type="submission" date="2020-07" db="EMBL/GenBank/DDBJ databases">
        <title>Genomic Encyclopedia of Type Strains, Phase IV (KMG-IV): sequencing the most valuable type-strain genomes for metagenomic binning, comparative biology and taxonomic classification.</title>
        <authorList>
            <person name="Goeker M."/>
        </authorList>
    </citation>
    <scope>NUCLEOTIDE SEQUENCE [LARGE SCALE GENOMIC DNA]</scope>
    <source>
        <strain evidence="2 3">DSM 25220</strain>
    </source>
</reference>
<name>A0A7V9YYB0_9BACL</name>
<dbReference type="AlphaFoldDB" id="A0A7V9YYB0"/>
<evidence type="ECO:0000313" key="3">
    <source>
        <dbReference type="Proteomes" id="UP000580891"/>
    </source>
</evidence>
<dbReference type="EMBL" id="JACDUU010000001">
    <property type="protein sequence ID" value="MBA2870508.1"/>
    <property type="molecule type" value="Genomic_DNA"/>
</dbReference>
<protein>
    <submittedName>
        <fullName evidence="2">Uncharacterized protein</fullName>
    </submittedName>
</protein>
<dbReference type="Proteomes" id="UP000580891">
    <property type="component" value="Unassembled WGS sequence"/>
</dbReference>